<sequence length="866" mass="95272">MEIGEPAVLAKLPRAGLTGDGQTKFCQVYGIRAQQKKKRHEICAAVDGNSLNIFEIVNGRNVVSWPIPPDATFVSRPYSERVHLDRDTLVRRSWCAVQRRGRISVQYYEQIRKGSDVSVSTTAHTLQTQAPVIQIQPASIGEKDFLVVQEDGSLNLFSLDGNASKYECLLGDSQTSIKLLAAQSLSKAEAQSSVLKSRQDLVSTVADEALIVAATYQNLDTKHLYLGIWVFNPATAFANSSTSLELLLQHDLHEQRPGSVKKASAEFVSGNTRLEISMTTSVRTFDITTIVPLKLSEREHLVPDLVSSLELSPEISLYLTLGKLQVYNKRFMALQASSNLNSGTLKRKRDGDDTSRMTLIAYFSQMKRVLACNGSQLLAIDIHARDGSRNPFRHGSLLIGNILRGDIVREHTSGQSSRHTYSVGRLEQEMQVQDWPIISKDLDSLAEQQDARGFEERFKSAFKLQRPKDLTSSKLPKSKADYLLSKIFAPNTTTGDATSQPIKVALMLPELLRWCISGGLLERSRVAQALQLSQSALSPMAVAQALLDVDLRHELLTDYVQRSPFIQPGVLTFIARSLVNKVLQQSENETQGMLTNGQRWEADNLVAAQQLVLGARPKGMNTSTPTTTCLAHTLKRLALTGPAIVSEQMRTSSFGQREVLALIQFLRQQLFLGGHTRLDGMREYPSPPASAAGEEVEDELRSDGQIPLPGLVSLLNGCIDALGPVGLLGSAEEGAFIEKMVPELLSEVVSASQAVEESNLLQGILRETLRYAESVERQPFEVRSKVENKATKSVGKGQIVTLYSEPDSAESGSLPGSALPLSLKAEEDIDKFKVRKGGQAQRRSARGIGMLKDRLKSPYAFERLVL</sequence>
<dbReference type="EMBL" id="JAVRRG010000033">
    <property type="protein sequence ID" value="KAK5094545.1"/>
    <property type="molecule type" value="Genomic_DNA"/>
</dbReference>
<proteinExistence type="predicted"/>
<protein>
    <submittedName>
        <fullName evidence="1">Uncharacterized protein</fullName>
    </submittedName>
</protein>
<reference evidence="1 2" key="1">
    <citation type="submission" date="2023-08" db="EMBL/GenBank/DDBJ databases">
        <title>Black Yeasts Isolated from many extreme environments.</title>
        <authorList>
            <person name="Coleine C."/>
            <person name="Stajich J.E."/>
            <person name="Selbmann L."/>
        </authorList>
    </citation>
    <scope>NUCLEOTIDE SEQUENCE [LARGE SCALE GENOMIC DNA]</scope>
    <source>
        <strain evidence="1 2">CCFEE 5885</strain>
    </source>
</reference>
<name>A0ABR0KEJ6_9EURO</name>
<accession>A0ABR0KEJ6</accession>
<keyword evidence="2" id="KW-1185">Reference proteome</keyword>
<evidence type="ECO:0000313" key="2">
    <source>
        <dbReference type="Proteomes" id="UP001345013"/>
    </source>
</evidence>
<evidence type="ECO:0000313" key="1">
    <source>
        <dbReference type="EMBL" id="KAK5094545.1"/>
    </source>
</evidence>
<gene>
    <name evidence="1" type="ORF">LTR24_003486</name>
</gene>
<comment type="caution">
    <text evidence="1">The sequence shown here is derived from an EMBL/GenBank/DDBJ whole genome shotgun (WGS) entry which is preliminary data.</text>
</comment>
<organism evidence="1 2">
    <name type="scientific">Lithohypha guttulata</name>
    <dbReference type="NCBI Taxonomy" id="1690604"/>
    <lineage>
        <taxon>Eukaryota</taxon>
        <taxon>Fungi</taxon>
        <taxon>Dikarya</taxon>
        <taxon>Ascomycota</taxon>
        <taxon>Pezizomycotina</taxon>
        <taxon>Eurotiomycetes</taxon>
        <taxon>Chaetothyriomycetidae</taxon>
        <taxon>Chaetothyriales</taxon>
        <taxon>Trichomeriaceae</taxon>
        <taxon>Lithohypha</taxon>
    </lineage>
</organism>
<dbReference type="Proteomes" id="UP001345013">
    <property type="component" value="Unassembled WGS sequence"/>
</dbReference>